<keyword evidence="2" id="KW-0472">Membrane</keyword>
<keyword evidence="2" id="KW-1133">Transmembrane helix</keyword>
<proteinExistence type="predicted"/>
<feature type="domain" description="VanZ-like" evidence="3">
    <location>
        <begin position="32"/>
        <end position="109"/>
    </location>
</feature>
<feature type="transmembrane region" description="Helical" evidence="2">
    <location>
        <begin position="63"/>
        <end position="83"/>
    </location>
</feature>
<feature type="transmembrane region" description="Helical" evidence="2">
    <location>
        <begin position="95"/>
        <end position="115"/>
    </location>
</feature>
<accession>A0A367YCD0</accession>
<evidence type="ECO:0000259" key="3">
    <source>
        <dbReference type="Pfam" id="PF04892"/>
    </source>
</evidence>
<dbReference type="Proteomes" id="UP000253472">
    <property type="component" value="Unassembled WGS sequence"/>
</dbReference>
<dbReference type="EMBL" id="QLNQ01000024">
    <property type="protein sequence ID" value="RCK63515.1"/>
    <property type="molecule type" value="Genomic_DNA"/>
</dbReference>
<dbReference type="PANTHER" id="PTHR28008:SF1">
    <property type="entry name" value="DOMAIN PROTEIN, PUTATIVE (AFU_ORTHOLOGUE AFUA_3G10980)-RELATED"/>
    <property type="match status" value="1"/>
</dbReference>
<feature type="region of interest" description="Disordered" evidence="1">
    <location>
        <begin position="132"/>
        <end position="192"/>
    </location>
</feature>
<feature type="transmembrane region" description="Helical" evidence="2">
    <location>
        <begin position="34"/>
        <end position="51"/>
    </location>
</feature>
<reference evidence="4 5" key="1">
    <citation type="submission" date="2018-06" db="EMBL/GenBank/DDBJ databases">
        <title>Whole genome sequencing of Candida tropicalis (genome annotated by CSBL at Korea University).</title>
        <authorList>
            <person name="Ahn J."/>
        </authorList>
    </citation>
    <scope>NUCLEOTIDE SEQUENCE [LARGE SCALE GENOMIC DNA]</scope>
    <source>
        <strain evidence="4 5">ATCC 20962</strain>
    </source>
</reference>
<feature type="compositionally biased region" description="Polar residues" evidence="1">
    <location>
        <begin position="177"/>
        <end position="192"/>
    </location>
</feature>
<organism evidence="4 5">
    <name type="scientific">Candida viswanathii</name>
    <dbReference type="NCBI Taxonomy" id="5486"/>
    <lineage>
        <taxon>Eukaryota</taxon>
        <taxon>Fungi</taxon>
        <taxon>Dikarya</taxon>
        <taxon>Ascomycota</taxon>
        <taxon>Saccharomycotina</taxon>
        <taxon>Pichiomycetes</taxon>
        <taxon>Debaryomycetaceae</taxon>
        <taxon>Candida/Lodderomyces clade</taxon>
        <taxon>Candida</taxon>
    </lineage>
</organism>
<keyword evidence="2" id="KW-0812">Transmembrane</keyword>
<dbReference type="InterPro" id="IPR006976">
    <property type="entry name" value="VanZ-like"/>
</dbReference>
<evidence type="ECO:0000256" key="2">
    <source>
        <dbReference type="SAM" id="Phobius"/>
    </source>
</evidence>
<feature type="compositionally biased region" description="Acidic residues" evidence="1">
    <location>
        <begin position="137"/>
        <end position="156"/>
    </location>
</feature>
<dbReference type="AlphaFoldDB" id="A0A367YCD0"/>
<protein>
    <submittedName>
        <fullName evidence="4">Uncharacterized protein C11E3.10</fullName>
    </submittedName>
</protein>
<sequence>MISIRYPVLILFVITLIGAGYLGFALIHLPHDKLIHFTTFCILTIEFYFIFDTHYRSLKVLRGVTLAVCTFGGSVSLEIIQHTVNPSRVFDVYDILANILGSLLGLGISVGYMAWRKNTARQERIRYRQLNTQIIGQDDDDDDDDDDEDTEGDTTMETELPNHADTSLSASEDYVNIQLQDVKSPSGNPLHP</sequence>
<dbReference type="Pfam" id="PF04892">
    <property type="entry name" value="VanZ"/>
    <property type="match status" value="1"/>
</dbReference>
<evidence type="ECO:0000313" key="4">
    <source>
        <dbReference type="EMBL" id="RCK63515.1"/>
    </source>
</evidence>
<keyword evidence="5" id="KW-1185">Reference proteome</keyword>
<dbReference type="NCBIfam" id="NF037970">
    <property type="entry name" value="vanZ_1"/>
    <property type="match status" value="1"/>
</dbReference>
<dbReference type="OrthoDB" id="63581at2759"/>
<feature type="transmembrane region" description="Helical" evidence="2">
    <location>
        <begin position="7"/>
        <end position="28"/>
    </location>
</feature>
<name>A0A367YCD0_9ASCO</name>
<comment type="caution">
    <text evidence="4">The sequence shown here is derived from an EMBL/GenBank/DDBJ whole genome shotgun (WGS) entry which is preliminary data.</text>
</comment>
<gene>
    <name evidence="4" type="ORF">Cantr_09797</name>
</gene>
<dbReference type="PANTHER" id="PTHR28008">
    <property type="entry name" value="DOMAIN PROTEIN, PUTATIVE (AFU_ORTHOLOGUE AFUA_3G10980)-RELATED"/>
    <property type="match status" value="1"/>
</dbReference>
<evidence type="ECO:0000313" key="5">
    <source>
        <dbReference type="Proteomes" id="UP000253472"/>
    </source>
</evidence>
<evidence type="ECO:0000256" key="1">
    <source>
        <dbReference type="SAM" id="MobiDB-lite"/>
    </source>
</evidence>